<dbReference type="Pfam" id="PF08352">
    <property type="entry name" value="oligo_HPY"/>
    <property type="match status" value="2"/>
</dbReference>
<feature type="domain" description="ABC transporter" evidence="9">
    <location>
        <begin position="6"/>
        <end position="253"/>
    </location>
</feature>
<dbReference type="InterPro" id="IPR003439">
    <property type="entry name" value="ABC_transporter-like_ATP-bd"/>
</dbReference>
<dbReference type="AlphaFoldDB" id="A0A841C3R6"/>
<comment type="similarity">
    <text evidence="2">Belongs to the ABC transporter superfamily.</text>
</comment>
<dbReference type="CDD" id="cd03257">
    <property type="entry name" value="ABC_NikE_OppD_transporters"/>
    <property type="match status" value="2"/>
</dbReference>
<dbReference type="InterPro" id="IPR050388">
    <property type="entry name" value="ABC_Ni/Peptide_Import"/>
</dbReference>
<evidence type="ECO:0000256" key="2">
    <source>
        <dbReference type="ARBA" id="ARBA00005417"/>
    </source>
</evidence>
<evidence type="ECO:0000256" key="7">
    <source>
        <dbReference type="ARBA" id="ARBA00023136"/>
    </source>
</evidence>
<comment type="caution">
    <text evidence="10">The sequence shown here is derived from an EMBL/GenBank/DDBJ whole genome shotgun (WGS) entry which is preliminary data.</text>
</comment>
<sequence length="541" mass="57355">MSLFAVTDLSISFDVGGRPHQAVRGAGFTLDRGRVLAVVGESGSGKSVTALAALGLLPGTATVSGSIRLDGEELLSASLRRLRQIRGGAIGTVFQEPMSTFNPMYRIGWQLAEAIRVHGSAGRREALSRARELLDTVGIRDTARAAAAYPHELSGGQLQRAAIAMAISNDPALLILDEPTTALDVTVQAGILELLHGLRERTSTAILLITHDMGVVADLADDAVVLRDGEVVEIAEVGDLFAAPRHDYTRALLGAVPRIAPRSHPAPPVDPEPVAAVSVRGVTVDYAGRHQVRAVRQATLSIQDGEIVGLVGESGSGKSTLGRAIVGLVPLAEGQIHLAGTPVAGPRRALRRLRARTGIVFQDPASSLNPQWTVGTSVAEPLYLHTTMSAAARRAKVADLLASVGMDPAFAARHPHQMSGGQRQRAAIARAIALDPALLIADEPTSALDVSVQARILDLLRELQGRLGFACLFISHDLAVVSQLASRVAVMHQGRIVEQGSAEQVLLDPREPYTRRLLAAAPVPDPLRQRRRGRQEVPPRS</sequence>
<dbReference type="PANTHER" id="PTHR43297:SF2">
    <property type="entry name" value="DIPEPTIDE TRANSPORT ATP-BINDING PROTEIN DPPD"/>
    <property type="match status" value="1"/>
</dbReference>
<dbReference type="InterPro" id="IPR017871">
    <property type="entry name" value="ABC_transporter-like_CS"/>
</dbReference>
<dbReference type="RefSeq" id="WP_184845225.1">
    <property type="nucleotide sequence ID" value="NZ_JACHMN010000003.1"/>
</dbReference>
<evidence type="ECO:0000256" key="8">
    <source>
        <dbReference type="SAM" id="MobiDB-lite"/>
    </source>
</evidence>
<evidence type="ECO:0000256" key="6">
    <source>
        <dbReference type="ARBA" id="ARBA00022840"/>
    </source>
</evidence>
<dbReference type="NCBIfam" id="NF008453">
    <property type="entry name" value="PRK11308.1"/>
    <property type="match status" value="2"/>
</dbReference>
<dbReference type="PROSITE" id="PS00211">
    <property type="entry name" value="ABC_TRANSPORTER_1"/>
    <property type="match status" value="2"/>
</dbReference>
<evidence type="ECO:0000313" key="10">
    <source>
        <dbReference type="EMBL" id="MBB5873702.1"/>
    </source>
</evidence>
<keyword evidence="4" id="KW-1003">Cell membrane</keyword>
<dbReference type="Pfam" id="PF00005">
    <property type="entry name" value="ABC_tran"/>
    <property type="match status" value="2"/>
</dbReference>
<gene>
    <name evidence="10" type="ORF">F4553_007136</name>
</gene>
<dbReference type="Gene3D" id="3.40.50.300">
    <property type="entry name" value="P-loop containing nucleotide triphosphate hydrolases"/>
    <property type="match status" value="2"/>
</dbReference>
<organism evidence="10 11">
    <name type="scientific">Allocatelliglobosispora scoriae</name>
    <dbReference type="NCBI Taxonomy" id="643052"/>
    <lineage>
        <taxon>Bacteria</taxon>
        <taxon>Bacillati</taxon>
        <taxon>Actinomycetota</taxon>
        <taxon>Actinomycetes</taxon>
        <taxon>Micromonosporales</taxon>
        <taxon>Micromonosporaceae</taxon>
        <taxon>Allocatelliglobosispora</taxon>
    </lineage>
</organism>
<evidence type="ECO:0000256" key="3">
    <source>
        <dbReference type="ARBA" id="ARBA00022448"/>
    </source>
</evidence>
<dbReference type="EMBL" id="JACHMN010000003">
    <property type="protein sequence ID" value="MBB5873702.1"/>
    <property type="molecule type" value="Genomic_DNA"/>
</dbReference>
<reference evidence="10 11" key="1">
    <citation type="submission" date="2020-08" db="EMBL/GenBank/DDBJ databases">
        <title>Sequencing the genomes of 1000 actinobacteria strains.</title>
        <authorList>
            <person name="Klenk H.-P."/>
        </authorList>
    </citation>
    <scope>NUCLEOTIDE SEQUENCE [LARGE SCALE GENOMIC DNA]</scope>
    <source>
        <strain evidence="10 11">DSM 45362</strain>
    </source>
</reference>
<protein>
    <submittedName>
        <fullName evidence="10">Peptide/nickel transport system ATP-binding protein</fullName>
    </submittedName>
</protein>
<keyword evidence="11" id="KW-1185">Reference proteome</keyword>
<name>A0A841C3R6_9ACTN</name>
<evidence type="ECO:0000256" key="4">
    <source>
        <dbReference type="ARBA" id="ARBA00022475"/>
    </source>
</evidence>
<feature type="domain" description="ABC transporter" evidence="9">
    <location>
        <begin position="279"/>
        <end position="518"/>
    </location>
</feature>
<dbReference type="GO" id="GO:0016887">
    <property type="term" value="F:ATP hydrolysis activity"/>
    <property type="evidence" value="ECO:0007669"/>
    <property type="project" value="InterPro"/>
</dbReference>
<feature type="region of interest" description="Disordered" evidence="8">
    <location>
        <begin position="521"/>
        <end position="541"/>
    </location>
</feature>
<accession>A0A841C3R6</accession>
<dbReference type="InterPro" id="IPR027417">
    <property type="entry name" value="P-loop_NTPase"/>
</dbReference>
<keyword evidence="3" id="KW-0813">Transport</keyword>
<keyword evidence="6 10" id="KW-0067">ATP-binding</keyword>
<dbReference type="NCBIfam" id="NF007739">
    <property type="entry name" value="PRK10419.1"/>
    <property type="match status" value="2"/>
</dbReference>
<dbReference type="InterPro" id="IPR013563">
    <property type="entry name" value="Oligopep_ABC_C"/>
</dbReference>
<dbReference type="SUPFAM" id="SSF52540">
    <property type="entry name" value="P-loop containing nucleoside triphosphate hydrolases"/>
    <property type="match status" value="2"/>
</dbReference>
<evidence type="ECO:0000259" key="9">
    <source>
        <dbReference type="PROSITE" id="PS50893"/>
    </source>
</evidence>
<dbReference type="SMART" id="SM00382">
    <property type="entry name" value="AAA"/>
    <property type="match status" value="2"/>
</dbReference>
<evidence type="ECO:0000313" key="11">
    <source>
        <dbReference type="Proteomes" id="UP000587527"/>
    </source>
</evidence>
<dbReference type="Proteomes" id="UP000587527">
    <property type="component" value="Unassembled WGS sequence"/>
</dbReference>
<proteinExistence type="inferred from homology"/>
<comment type="subcellular location">
    <subcellularLocation>
        <location evidence="1">Cell membrane</location>
        <topology evidence="1">Peripheral membrane protein</topology>
    </subcellularLocation>
</comment>
<keyword evidence="7" id="KW-0472">Membrane</keyword>
<dbReference type="PANTHER" id="PTHR43297">
    <property type="entry name" value="OLIGOPEPTIDE TRANSPORT ATP-BINDING PROTEIN APPD"/>
    <property type="match status" value="1"/>
</dbReference>
<keyword evidence="5" id="KW-0547">Nucleotide-binding</keyword>
<evidence type="ECO:0000256" key="5">
    <source>
        <dbReference type="ARBA" id="ARBA00022741"/>
    </source>
</evidence>
<dbReference type="GO" id="GO:0015833">
    <property type="term" value="P:peptide transport"/>
    <property type="evidence" value="ECO:0007669"/>
    <property type="project" value="InterPro"/>
</dbReference>
<dbReference type="GO" id="GO:0005524">
    <property type="term" value="F:ATP binding"/>
    <property type="evidence" value="ECO:0007669"/>
    <property type="project" value="UniProtKB-KW"/>
</dbReference>
<dbReference type="GO" id="GO:0005886">
    <property type="term" value="C:plasma membrane"/>
    <property type="evidence" value="ECO:0007669"/>
    <property type="project" value="UniProtKB-SubCell"/>
</dbReference>
<evidence type="ECO:0000256" key="1">
    <source>
        <dbReference type="ARBA" id="ARBA00004202"/>
    </source>
</evidence>
<dbReference type="InterPro" id="IPR003593">
    <property type="entry name" value="AAA+_ATPase"/>
</dbReference>
<dbReference type="PROSITE" id="PS50893">
    <property type="entry name" value="ABC_TRANSPORTER_2"/>
    <property type="match status" value="2"/>
</dbReference>